<dbReference type="Gene3D" id="2.60.40.10">
    <property type="entry name" value="Immunoglobulins"/>
    <property type="match status" value="5"/>
</dbReference>
<dbReference type="GO" id="GO:0030036">
    <property type="term" value="P:actin cytoskeleton organization"/>
    <property type="evidence" value="ECO:0007669"/>
    <property type="project" value="InterPro"/>
</dbReference>
<dbReference type="PANTHER" id="PTHR38537:SF8">
    <property type="entry name" value="FILAMIN-A"/>
    <property type="match status" value="1"/>
</dbReference>
<feature type="region of interest" description="Disordered" evidence="4">
    <location>
        <begin position="662"/>
        <end position="767"/>
    </location>
</feature>
<feature type="repeat" description="Filamin" evidence="3">
    <location>
        <begin position="128"/>
        <end position="197"/>
    </location>
</feature>
<dbReference type="AlphaFoldDB" id="A0A1I8F7N5"/>
<reference evidence="6" key="1">
    <citation type="submission" date="2016-11" db="UniProtKB">
        <authorList>
            <consortium name="WormBaseParasite"/>
        </authorList>
    </citation>
    <scope>IDENTIFICATION</scope>
</reference>
<keyword evidence="2" id="KW-0677">Repeat</keyword>
<feature type="repeat" description="Filamin" evidence="3">
    <location>
        <begin position="788"/>
        <end position="847"/>
    </location>
</feature>
<sequence>IWGGNADKICRVAKCAARKKAFAGKPRREKKLSGPNLLAAIRSRAKFTVGKSRRKGFGGQISCRAIHLRGISRIAVLAGPLICSITSPTDAKPAVGLIAAVSQPLGSAKAAATWSVVKISRLPHLRCAAGAGPRQRGLRDPGPATASGTTIKPRVTHTGQDDVYLVVQYTPREEGLHSVNVFFAGQQIPRSPFGVDVAGTQTTFPDGGCTSPARHPAQGSSRVKQTRAELLTCSVENAGEGRTALGRSSVQAQSAPAAAVAACGNEPCKVKVGAHGRFGLHAACTCRERRRGTPSLLNFGPQEVPSRRSRWTWPPQQCRAYIRLMPRPGGGWVGERGHLHRFSIEGPSEAQIQCSDNGDGSADVVYYPTAPGEYAVHVLCNEQDIPRSPFMPGPGIGVPEAVPLAVGQPAPFTLDTRNTNGPPELVAAAVYNPPRRPIPLDMRQQAPGLLQCSYVPQEPGKHTATVSYAGVSTSGSPFRAFVAEPVRPDLVQASGPGLERAVRNQPTFFNIDCSRAGPGDVGVGVRAEPSGQELPVVPHLVNVMFAGQPAAGGPFPVPVDPDIEVDKVRVDGLEPTIPLGVPHEFDILTAATLAPSQRPGAAARRPPIQRWCPRRWTATLWSSRPACLARTPWSGICRRRLPQSPMRTNVVPQQQPVDEALMSRASRPRCQHSSSRTSSSSPVWRSAAGRSAAAPHSSSSSPSLALRSSSSPSFGAPQQQQPQFGAPQQVAPQRAAHSSSSSPSLALQRAAPQQQAAGDGGDDWAAAPDSEAVGRLRAPAIAIAPRCPAPRAAPNVRAYGDGLSKAATGIPARFTIDSRDAPNIPLGVNVEGPSKADIAARTTRDGTPMLTTRSGTVSGSPFTVTAVRSGYEGVDPKKVRAFGPGLQPHGEEPPISGLPGSSTACRPDLPAVRTVVHHRNPHPPSLCPLPPQCFAACNSYACVSCYS</sequence>
<proteinExistence type="inferred from homology"/>
<keyword evidence="5" id="KW-1185">Reference proteome</keyword>
<dbReference type="InterPro" id="IPR044801">
    <property type="entry name" value="Filamin"/>
</dbReference>
<feature type="compositionally biased region" description="Low complexity" evidence="4">
    <location>
        <begin position="673"/>
        <end position="767"/>
    </location>
</feature>
<evidence type="ECO:0000256" key="3">
    <source>
        <dbReference type="PROSITE-ProRule" id="PRU00087"/>
    </source>
</evidence>
<dbReference type="PANTHER" id="PTHR38537">
    <property type="entry name" value="JITTERBUG, ISOFORM N"/>
    <property type="match status" value="1"/>
</dbReference>
<organism evidence="5 6">
    <name type="scientific">Macrostomum lignano</name>
    <dbReference type="NCBI Taxonomy" id="282301"/>
    <lineage>
        <taxon>Eukaryota</taxon>
        <taxon>Metazoa</taxon>
        <taxon>Spiralia</taxon>
        <taxon>Lophotrochozoa</taxon>
        <taxon>Platyhelminthes</taxon>
        <taxon>Rhabditophora</taxon>
        <taxon>Macrostomorpha</taxon>
        <taxon>Macrostomida</taxon>
        <taxon>Macrostomidae</taxon>
        <taxon>Macrostomum</taxon>
    </lineage>
</organism>
<dbReference type="PROSITE" id="PS50194">
    <property type="entry name" value="FILAMIN_REPEAT"/>
    <property type="match status" value="5"/>
</dbReference>
<comment type="similarity">
    <text evidence="1">Belongs to the filamin family.</text>
</comment>
<name>A0A1I8F7N5_9PLAT</name>
<dbReference type="WBParaSite" id="maker-unitig_23646-snap-gene-0.2-mRNA-1">
    <property type="protein sequence ID" value="maker-unitig_23646-snap-gene-0.2-mRNA-1"/>
    <property type="gene ID" value="maker-unitig_23646-snap-gene-0.2"/>
</dbReference>
<dbReference type="InterPro" id="IPR001298">
    <property type="entry name" value="Filamin/ABP280_rpt"/>
</dbReference>
<feature type="region of interest" description="Disordered" evidence="4">
    <location>
        <begin position="205"/>
        <end position="224"/>
    </location>
</feature>
<dbReference type="SMART" id="SM00557">
    <property type="entry name" value="IG_FLMN"/>
    <property type="match status" value="5"/>
</dbReference>
<feature type="repeat" description="Filamin" evidence="3">
    <location>
        <begin position="483"/>
        <end position="559"/>
    </location>
</feature>
<evidence type="ECO:0000256" key="2">
    <source>
        <dbReference type="ARBA" id="ARBA00022737"/>
    </source>
</evidence>
<dbReference type="Proteomes" id="UP000095280">
    <property type="component" value="Unplaced"/>
</dbReference>
<feature type="repeat" description="Filamin" evidence="3">
    <location>
        <begin position="343"/>
        <end position="390"/>
    </location>
</feature>
<evidence type="ECO:0000313" key="5">
    <source>
        <dbReference type="Proteomes" id="UP000095280"/>
    </source>
</evidence>
<dbReference type="InterPro" id="IPR017868">
    <property type="entry name" value="Filamin/ABP280_repeat-like"/>
</dbReference>
<feature type="repeat" description="Filamin" evidence="3">
    <location>
        <begin position="395"/>
        <end position="482"/>
    </location>
</feature>
<evidence type="ECO:0000313" key="6">
    <source>
        <dbReference type="WBParaSite" id="maker-unitig_23646-snap-gene-0.2-mRNA-1"/>
    </source>
</evidence>
<evidence type="ECO:0000256" key="4">
    <source>
        <dbReference type="SAM" id="MobiDB-lite"/>
    </source>
</evidence>
<dbReference type="InterPro" id="IPR014756">
    <property type="entry name" value="Ig_E-set"/>
</dbReference>
<feature type="region of interest" description="Disordered" evidence="4">
    <location>
        <begin position="130"/>
        <end position="151"/>
    </location>
</feature>
<dbReference type="InterPro" id="IPR013783">
    <property type="entry name" value="Ig-like_fold"/>
</dbReference>
<accession>A0A1I8F7N5</accession>
<dbReference type="SUPFAM" id="SSF81296">
    <property type="entry name" value="E set domains"/>
    <property type="match status" value="5"/>
</dbReference>
<dbReference type="Pfam" id="PF00630">
    <property type="entry name" value="Filamin"/>
    <property type="match status" value="3"/>
</dbReference>
<dbReference type="GO" id="GO:0051015">
    <property type="term" value="F:actin filament binding"/>
    <property type="evidence" value="ECO:0007669"/>
    <property type="project" value="InterPro"/>
</dbReference>
<protein>
    <submittedName>
        <fullName evidence="6">Actin-binding cytoskeleton protein filamin</fullName>
    </submittedName>
</protein>
<evidence type="ECO:0000256" key="1">
    <source>
        <dbReference type="ARBA" id="ARBA00009238"/>
    </source>
</evidence>